<dbReference type="InterPro" id="IPR043906">
    <property type="entry name" value="Gfo/Idh/MocA_OxRdtase_bact_C"/>
</dbReference>
<feature type="domain" description="Gfo/Idh/MocA-like oxidoreductase bacterial type C-terminal" evidence="2">
    <location>
        <begin position="210"/>
        <end position="428"/>
    </location>
</feature>
<dbReference type="RefSeq" id="WP_237852574.1">
    <property type="nucleotide sequence ID" value="NZ_JAKLWS010000003.1"/>
</dbReference>
<keyword evidence="4" id="KW-1185">Reference proteome</keyword>
<dbReference type="InterPro" id="IPR036291">
    <property type="entry name" value="NAD(P)-bd_dom_sf"/>
</dbReference>
<evidence type="ECO:0000259" key="1">
    <source>
        <dbReference type="Pfam" id="PF01408"/>
    </source>
</evidence>
<reference evidence="3" key="1">
    <citation type="submission" date="2022-01" db="EMBL/GenBank/DDBJ databases">
        <authorList>
            <person name="Wang Y."/>
        </authorList>
    </citation>
    <scope>NUCLEOTIDE SEQUENCE</scope>
    <source>
        <strain evidence="3">WB101</strain>
    </source>
</reference>
<dbReference type="SUPFAM" id="SSF55347">
    <property type="entry name" value="Glyceraldehyde-3-phosphate dehydrogenase-like, C-terminal domain"/>
    <property type="match status" value="1"/>
</dbReference>
<dbReference type="PANTHER" id="PTHR43818:SF5">
    <property type="entry name" value="OXIDOREDUCTASE FAMILY PROTEIN"/>
    <property type="match status" value="1"/>
</dbReference>
<dbReference type="InterPro" id="IPR000683">
    <property type="entry name" value="Gfo/Idh/MocA-like_OxRdtase_N"/>
</dbReference>
<reference evidence="3" key="2">
    <citation type="submission" date="2024-05" db="EMBL/GenBank/DDBJ databases">
        <title>Rhodohalobacter halophilus gen. nov., sp. nov., a moderately halophilic member of the family Balneolaceae.</title>
        <authorList>
            <person name="Xia J."/>
        </authorList>
    </citation>
    <scope>NUCLEOTIDE SEQUENCE</scope>
    <source>
        <strain evidence="3">WB101</strain>
    </source>
</reference>
<evidence type="ECO:0000259" key="2">
    <source>
        <dbReference type="Pfam" id="PF19051"/>
    </source>
</evidence>
<gene>
    <name evidence="3" type="ORF">L6773_04085</name>
</gene>
<evidence type="ECO:0000313" key="3">
    <source>
        <dbReference type="EMBL" id="MCG2587731.1"/>
    </source>
</evidence>
<dbReference type="Pfam" id="PF19051">
    <property type="entry name" value="GFO_IDH_MocA_C2"/>
    <property type="match status" value="1"/>
</dbReference>
<name>A0ABS9KA45_9BACT</name>
<dbReference type="SUPFAM" id="SSF51735">
    <property type="entry name" value="NAD(P)-binding Rossmann-fold domains"/>
    <property type="match status" value="1"/>
</dbReference>
<feature type="domain" description="Gfo/Idh/MocA-like oxidoreductase N-terminal" evidence="1">
    <location>
        <begin position="42"/>
        <end position="171"/>
    </location>
</feature>
<dbReference type="Gene3D" id="3.30.360.10">
    <property type="entry name" value="Dihydrodipicolinate Reductase, domain 2"/>
    <property type="match status" value="1"/>
</dbReference>
<dbReference type="InterPro" id="IPR050463">
    <property type="entry name" value="Gfo/Idh/MocA_oxidrdct_glycsds"/>
</dbReference>
<dbReference type="PANTHER" id="PTHR43818">
    <property type="entry name" value="BCDNA.GH03377"/>
    <property type="match status" value="1"/>
</dbReference>
<organism evidence="3 4">
    <name type="scientific">Rhodohalobacter sulfatireducens</name>
    <dbReference type="NCBI Taxonomy" id="2911366"/>
    <lineage>
        <taxon>Bacteria</taxon>
        <taxon>Pseudomonadati</taxon>
        <taxon>Balneolota</taxon>
        <taxon>Balneolia</taxon>
        <taxon>Balneolales</taxon>
        <taxon>Balneolaceae</taxon>
        <taxon>Rhodohalobacter</taxon>
    </lineage>
</organism>
<sequence>MSNHISRKHFIGSSLMAAAGLSIVPSSVLGGSKVAPSDKLSLGFIGTGRLSPYLATSFLELGNVDIVAAADVYKAKVEAFEDHVADHYKEQTGKNYWAGFRTYHNYEDMLTRDDIDAIVVVTPDHWHAKAAIDAANAGKHIYCEKPLTHTVVEGRKLVNAVDENDVILQTGSMQRSWESFRHACELVRNGYLGEIQKVIVSVTDPAIPYDLEEEPMPEDLDWDRWIGPAPMNVFNSVVAPPVEDQSWPRWRDFKEFGGGTLCDWGAHMFDIAQWALGMDDTGPVELIAPKTPVPKRGLKMIYANGIEMEHYEFGRGHGVEFHGTEGSMQVSREFLQTNPANIATAEIKSSDERLYHSDNHYANWIDGIREHKETICPAEVGHRSASVCNIANIAYWVNRDLKWDPVAERFDDDEANSYLDKEYREGYEV</sequence>
<dbReference type="Proteomes" id="UP001165366">
    <property type="component" value="Unassembled WGS sequence"/>
</dbReference>
<protein>
    <submittedName>
        <fullName evidence="3">Gfo/Idh/MocA family oxidoreductase</fullName>
    </submittedName>
</protein>
<accession>A0ABS9KA45</accession>
<proteinExistence type="predicted"/>
<comment type="caution">
    <text evidence="3">The sequence shown here is derived from an EMBL/GenBank/DDBJ whole genome shotgun (WGS) entry which is preliminary data.</text>
</comment>
<dbReference type="Gene3D" id="3.40.50.720">
    <property type="entry name" value="NAD(P)-binding Rossmann-like Domain"/>
    <property type="match status" value="1"/>
</dbReference>
<dbReference type="EMBL" id="JAKLWS010000003">
    <property type="protein sequence ID" value="MCG2587731.1"/>
    <property type="molecule type" value="Genomic_DNA"/>
</dbReference>
<dbReference type="Pfam" id="PF01408">
    <property type="entry name" value="GFO_IDH_MocA"/>
    <property type="match status" value="1"/>
</dbReference>
<evidence type="ECO:0000313" key="4">
    <source>
        <dbReference type="Proteomes" id="UP001165366"/>
    </source>
</evidence>